<protein>
    <submittedName>
        <fullName evidence="2">Peptidyl-prolyl cis-trans isomerase</fullName>
    </submittedName>
</protein>
<comment type="caution">
    <text evidence="2">The sequence shown here is derived from an EMBL/GenBank/DDBJ whole genome shotgun (WGS) entry which is preliminary data.</text>
</comment>
<feature type="chain" id="PRO_5018329650" evidence="1">
    <location>
        <begin position="22"/>
        <end position="283"/>
    </location>
</feature>
<dbReference type="RefSeq" id="WP_121917860.1">
    <property type="nucleotide sequence ID" value="NZ_REFV01000011.1"/>
</dbReference>
<proteinExistence type="predicted"/>
<name>A0A3M0G572_9FLAO</name>
<evidence type="ECO:0000313" key="2">
    <source>
        <dbReference type="EMBL" id="RMB57382.1"/>
    </source>
</evidence>
<organism evidence="2 3">
    <name type="scientific">Dokdonia sinensis</name>
    <dbReference type="NCBI Taxonomy" id="2479847"/>
    <lineage>
        <taxon>Bacteria</taxon>
        <taxon>Pseudomonadati</taxon>
        <taxon>Bacteroidota</taxon>
        <taxon>Flavobacteriia</taxon>
        <taxon>Flavobacteriales</taxon>
        <taxon>Flavobacteriaceae</taxon>
        <taxon>Dokdonia</taxon>
    </lineage>
</organism>
<accession>A0A3M0G572</accession>
<reference evidence="2 3" key="1">
    <citation type="submission" date="2018-10" db="EMBL/GenBank/DDBJ databases">
        <title>Dokdonia luteus sp. nov., isolated from sea water.</title>
        <authorList>
            <person name="Zhou L.Y."/>
            <person name="Du Z.J."/>
        </authorList>
    </citation>
    <scope>NUCLEOTIDE SEQUENCE [LARGE SCALE GENOMIC DNA]</scope>
    <source>
        <strain evidence="2 3">SH27</strain>
    </source>
</reference>
<sequence>MSRMLFYICFLGLFISCSLFTTEKEQDVVARVYDTYLTRNTLDENVPEGLSIQDSSRIANAFINNWATRQLLVEGAKRNLSSDEQDKFDELVKKYREDLYTKSYKDALIIQRLDTIVTDKTAETLYEDEKENFVLNEPLVQLRYIHLPEDYTNLERLKKHFIDFKEEDKYALDSLSLQFKSYFLNDSTWVKRSQVRSQIGMITKDNADVLLKKTNFLQLRDSLGLYLIAVNNTLSIKDMAPLEYVRPTINQIILNKRKLELVKQLEKEIKEDAIKDKKFEIFK</sequence>
<dbReference type="EMBL" id="REFV01000011">
    <property type="protein sequence ID" value="RMB57382.1"/>
    <property type="molecule type" value="Genomic_DNA"/>
</dbReference>
<evidence type="ECO:0000313" key="3">
    <source>
        <dbReference type="Proteomes" id="UP000281985"/>
    </source>
</evidence>
<evidence type="ECO:0000256" key="1">
    <source>
        <dbReference type="SAM" id="SignalP"/>
    </source>
</evidence>
<dbReference type="Proteomes" id="UP000281985">
    <property type="component" value="Unassembled WGS sequence"/>
</dbReference>
<dbReference type="PROSITE" id="PS51257">
    <property type="entry name" value="PROKAR_LIPOPROTEIN"/>
    <property type="match status" value="1"/>
</dbReference>
<dbReference type="AlphaFoldDB" id="A0A3M0G572"/>
<feature type="signal peptide" evidence="1">
    <location>
        <begin position="1"/>
        <end position="21"/>
    </location>
</feature>
<dbReference type="GO" id="GO:0016853">
    <property type="term" value="F:isomerase activity"/>
    <property type="evidence" value="ECO:0007669"/>
    <property type="project" value="UniProtKB-KW"/>
</dbReference>
<keyword evidence="1" id="KW-0732">Signal</keyword>
<dbReference type="OrthoDB" id="9785180at2"/>
<keyword evidence="3" id="KW-1185">Reference proteome</keyword>
<keyword evidence="2" id="KW-0413">Isomerase</keyword>
<gene>
    <name evidence="2" type="ORF">EAX61_11590</name>
</gene>